<sequence length="107" mass="11415">MERVLKRLGLFNFLVMAAGVMAGSGVLIIYAKRLPPQVPLWYSRSWGEEQLASPAMLWVLVALILVTGIGAGIGGRKGVLGAMVLAGGIVIQVMLMLALLRIVMLVV</sequence>
<keyword evidence="1" id="KW-1133">Transmembrane helix</keyword>
<evidence type="ECO:0000256" key="1">
    <source>
        <dbReference type="SAM" id="Phobius"/>
    </source>
</evidence>
<proteinExistence type="predicted"/>
<accession>A0A1F4ZC48</accession>
<protein>
    <recommendedName>
        <fullName evidence="4">DUF1648 domain-containing protein</fullName>
    </recommendedName>
</protein>
<gene>
    <name evidence="2" type="ORF">A2989_00915</name>
</gene>
<evidence type="ECO:0000313" key="2">
    <source>
        <dbReference type="EMBL" id="OGD03377.1"/>
    </source>
</evidence>
<dbReference type="STRING" id="1797259.A2989_00915"/>
<evidence type="ECO:0008006" key="4">
    <source>
        <dbReference type="Google" id="ProtNLM"/>
    </source>
</evidence>
<dbReference type="AlphaFoldDB" id="A0A1F4ZC48"/>
<dbReference type="EMBL" id="MEXN01000007">
    <property type="protein sequence ID" value="OGD03377.1"/>
    <property type="molecule type" value="Genomic_DNA"/>
</dbReference>
<feature type="transmembrane region" description="Helical" evidence="1">
    <location>
        <begin position="80"/>
        <end position="104"/>
    </location>
</feature>
<reference evidence="2 3" key="1">
    <citation type="journal article" date="2016" name="Nat. Commun.">
        <title>Thousands of microbial genomes shed light on interconnected biogeochemical processes in an aquifer system.</title>
        <authorList>
            <person name="Anantharaman K."/>
            <person name="Brown C.T."/>
            <person name="Hug L.A."/>
            <person name="Sharon I."/>
            <person name="Castelle C.J."/>
            <person name="Probst A.J."/>
            <person name="Thomas B.C."/>
            <person name="Singh A."/>
            <person name="Wilkins M.J."/>
            <person name="Karaoz U."/>
            <person name="Brodie E.L."/>
            <person name="Williams K.H."/>
            <person name="Hubbard S.S."/>
            <person name="Banfield J.F."/>
        </authorList>
    </citation>
    <scope>NUCLEOTIDE SEQUENCE [LARGE SCALE GENOMIC DNA]</scope>
</reference>
<name>A0A1F4ZC48_9BACT</name>
<organism evidence="2 3">
    <name type="scientific">Candidatus Amesbacteria bacterium RIFCSPLOWO2_01_FULL_48_25</name>
    <dbReference type="NCBI Taxonomy" id="1797259"/>
    <lineage>
        <taxon>Bacteria</taxon>
        <taxon>Candidatus Amesiibacteriota</taxon>
    </lineage>
</organism>
<comment type="caution">
    <text evidence="2">The sequence shown here is derived from an EMBL/GenBank/DDBJ whole genome shotgun (WGS) entry which is preliminary data.</text>
</comment>
<feature type="transmembrane region" description="Helical" evidence="1">
    <location>
        <begin position="51"/>
        <end position="73"/>
    </location>
</feature>
<keyword evidence="1" id="KW-0472">Membrane</keyword>
<keyword evidence="1" id="KW-0812">Transmembrane</keyword>
<evidence type="ECO:0000313" key="3">
    <source>
        <dbReference type="Proteomes" id="UP000177080"/>
    </source>
</evidence>
<dbReference type="Proteomes" id="UP000177080">
    <property type="component" value="Unassembled WGS sequence"/>
</dbReference>
<feature type="transmembrane region" description="Helical" evidence="1">
    <location>
        <begin position="12"/>
        <end position="31"/>
    </location>
</feature>